<dbReference type="InterPro" id="IPR052155">
    <property type="entry name" value="Biofilm_reg_signaling"/>
</dbReference>
<dbReference type="CDD" id="cd01949">
    <property type="entry name" value="GGDEF"/>
    <property type="match status" value="1"/>
</dbReference>
<dbReference type="InterPro" id="IPR000014">
    <property type="entry name" value="PAS"/>
</dbReference>
<dbReference type="PANTHER" id="PTHR44757:SF2">
    <property type="entry name" value="BIOFILM ARCHITECTURE MAINTENANCE PROTEIN MBAA"/>
    <property type="match status" value="1"/>
</dbReference>
<proteinExistence type="predicted"/>
<gene>
    <name evidence="2" type="ORF">GCM10007876_28880</name>
</gene>
<dbReference type="EMBL" id="BSNM01000015">
    <property type="protein sequence ID" value="GLQ32409.1"/>
    <property type="molecule type" value="Genomic_DNA"/>
</dbReference>
<dbReference type="PANTHER" id="PTHR44757">
    <property type="entry name" value="DIGUANYLATE CYCLASE DGCP"/>
    <property type="match status" value="1"/>
</dbReference>
<keyword evidence="3" id="KW-1185">Reference proteome</keyword>
<feature type="domain" description="GGDEF" evidence="1">
    <location>
        <begin position="182"/>
        <end position="310"/>
    </location>
</feature>
<dbReference type="InterPro" id="IPR043128">
    <property type="entry name" value="Rev_trsase/Diguanyl_cyclase"/>
</dbReference>
<dbReference type="SUPFAM" id="SSF55073">
    <property type="entry name" value="Nucleotide cyclase"/>
    <property type="match status" value="1"/>
</dbReference>
<comment type="caution">
    <text evidence="2">The sequence shown here is derived from an EMBL/GenBank/DDBJ whole genome shotgun (WGS) entry which is preliminary data.</text>
</comment>
<accession>A0AA37SBT6</accession>
<dbReference type="NCBIfam" id="TIGR00229">
    <property type="entry name" value="sensory_box"/>
    <property type="match status" value="1"/>
</dbReference>
<reference evidence="2" key="2">
    <citation type="submission" date="2023-01" db="EMBL/GenBank/DDBJ databases">
        <title>Draft genome sequence of Litoribrevibacter albus strain NBRC 110071.</title>
        <authorList>
            <person name="Sun Q."/>
            <person name="Mori K."/>
        </authorList>
    </citation>
    <scope>NUCLEOTIDE SEQUENCE</scope>
    <source>
        <strain evidence="2">NBRC 110071</strain>
    </source>
</reference>
<dbReference type="NCBIfam" id="TIGR00254">
    <property type="entry name" value="GGDEF"/>
    <property type="match status" value="1"/>
</dbReference>
<organism evidence="2 3">
    <name type="scientific">Litoribrevibacter albus</name>
    <dbReference type="NCBI Taxonomy" id="1473156"/>
    <lineage>
        <taxon>Bacteria</taxon>
        <taxon>Pseudomonadati</taxon>
        <taxon>Pseudomonadota</taxon>
        <taxon>Gammaproteobacteria</taxon>
        <taxon>Oceanospirillales</taxon>
        <taxon>Oceanospirillaceae</taxon>
        <taxon>Litoribrevibacter</taxon>
    </lineage>
</organism>
<dbReference type="AlphaFoldDB" id="A0AA37SBT6"/>
<dbReference type="SMART" id="SM00267">
    <property type="entry name" value="GGDEF"/>
    <property type="match status" value="1"/>
</dbReference>
<dbReference type="InterPro" id="IPR035965">
    <property type="entry name" value="PAS-like_dom_sf"/>
</dbReference>
<dbReference type="Pfam" id="PF08448">
    <property type="entry name" value="PAS_4"/>
    <property type="match status" value="1"/>
</dbReference>
<protein>
    <recommendedName>
        <fullName evidence="1">GGDEF domain-containing protein</fullName>
    </recommendedName>
</protein>
<reference evidence="2" key="1">
    <citation type="journal article" date="2014" name="Int. J. Syst. Evol. Microbiol.">
        <title>Complete genome sequence of Corynebacterium casei LMG S-19264T (=DSM 44701T), isolated from a smear-ripened cheese.</title>
        <authorList>
            <consortium name="US DOE Joint Genome Institute (JGI-PGF)"/>
            <person name="Walter F."/>
            <person name="Albersmeier A."/>
            <person name="Kalinowski J."/>
            <person name="Ruckert C."/>
        </authorList>
    </citation>
    <scope>NUCLEOTIDE SEQUENCE</scope>
    <source>
        <strain evidence="2">NBRC 110071</strain>
    </source>
</reference>
<dbReference type="RefSeq" id="WP_284382379.1">
    <property type="nucleotide sequence ID" value="NZ_BSNM01000015.1"/>
</dbReference>
<dbReference type="InterPro" id="IPR000160">
    <property type="entry name" value="GGDEF_dom"/>
</dbReference>
<evidence type="ECO:0000313" key="3">
    <source>
        <dbReference type="Proteomes" id="UP001161389"/>
    </source>
</evidence>
<dbReference type="Pfam" id="PF00990">
    <property type="entry name" value="GGDEF"/>
    <property type="match status" value="1"/>
</dbReference>
<dbReference type="SUPFAM" id="SSF55785">
    <property type="entry name" value="PYP-like sensor domain (PAS domain)"/>
    <property type="match status" value="1"/>
</dbReference>
<evidence type="ECO:0000313" key="2">
    <source>
        <dbReference type="EMBL" id="GLQ32409.1"/>
    </source>
</evidence>
<sequence>MILEPLSTYVSESETLDYESINALLTIFDNVKDHLSIVGRDYRYRQVNRAYERAFEVSRNNIIGKTIWDIFGDDIFQNVIKPKLDLCFSGEEVVYRQEFQFPGYSGTRYMEVRYHPIFTCNATGRESVGAVVVSGHDLTLMKKTTDQLNDLARIDALTGLPNRHAIKEGIERFEEDYLQHGQEYTLMFMDLDDFKIINDLHGHKIGDEILHVLGERFRNCFRKDELIGRYGGDEFLAIIPSALDDLEVKRFKERLISDIERPVNVVGHVIKPRISIGAAVVPRDGSGLDVLLEKADKAMYEHKASKSRRS</sequence>
<dbReference type="PROSITE" id="PS50887">
    <property type="entry name" value="GGDEF"/>
    <property type="match status" value="1"/>
</dbReference>
<evidence type="ECO:0000259" key="1">
    <source>
        <dbReference type="PROSITE" id="PS50887"/>
    </source>
</evidence>
<dbReference type="Proteomes" id="UP001161389">
    <property type="component" value="Unassembled WGS sequence"/>
</dbReference>
<name>A0AA37SBT6_9GAMM</name>
<dbReference type="InterPro" id="IPR029787">
    <property type="entry name" value="Nucleotide_cyclase"/>
</dbReference>
<dbReference type="Gene3D" id="3.30.450.20">
    <property type="entry name" value="PAS domain"/>
    <property type="match status" value="1"/>
</dbReference>
<dbReference type="Gene3D" id="3.30.70.270">
    <property type="match status" value="1"/>
</dbReference>
<dbReference type="InterPro" id="IPR013656">
    <property type="entry name" value="PAS_4"/>
</dbReference>